<dbReference type="Proteomes" id="UP001519460">
    <property type="component" value="Unassembled WGS sequence"/>
</dbReference>
<gene>
    <name evidence="1" type="ORF">BaRGS_00011772</name>
</gene>
<evidence type="ECO:0000313" key="2">
    <source>
        <dbReference type="Proteomes" id="UP001519460"/>
    </source>
</evidence>
<name>A0ABD0LBS8_9CAEN</name>
<dbReference type="EMBL" id="JACVVK020000062">
    <property type="protein sequence ID" value="KAK7497036.1"/>
    <property type="molecule type" value="Genomic_DNA"/>
</dbReference>
<proteinExistence type="predicted"/>
<protein>
    <submittedName>
        <fullName evidence="1">Uncharacterized protein</fullName>
    </submittedName>
</protein>
<comment type="caution">
    <text evidence="1">The sequence shown here is derived from an EMBL/GenBank/DDBJ whole genome shotgun (WGS) entry which is preliminary data.</text>
</comment>
<accession>A0ABD0LBS8</accession>
<keyword evidence="2" id="KW-1185">Reference proteome</keyword>
<organism evidence="1 2">
    <name type="scientific">Batillaria attramentaria</name>
    <dbReference type="NCBI Taxonomy" id="370345"/>
    <lineage>
        <taxon>Eukaryota</taxon>
        <taxon>Metazoa</taxon>
        <taxon>Spiralia</taxon>
        <taxon>Lophotrochozoa</taxon>
        <taxon>Mollusca</taxon>
        <taxon>Gastropoda</taxon>
        <taxon>Caenogastropoda</taxon>
        <taxon>Sorbeoconcha</taxon>
        <taxon>Cerithioidea</taxon>
        <taxon>Batillariidae</taxon>
        <taxon>Batillaria</taxon>
    </lineage>
</organism>
<evidence type="ECO:0000313" key="1">
    <source>
        <dbReference type="EMBL" id="KAK7497036.1"/>
    </source>
</evidence>
<reference evidence="1 2" key="1">
    <citation type="journal article" date="2023" name="Sci. Data">
        <title>Genome assembly of the Korean intertidal mud-creeper Batillaria attramentaria.</title>
        <authorList>
            <person name="Patra A.K."/>
            <person name="Ho P.T."/>
            <person name="Jun S."/>
            <person name="Lee S.J."/>
            <person name="Kim Y."/>
            <person name="Won Y.J."/>
        </authorList>
    </citation>
    <scope>NUCLEOTIDE SEQUENCE [LARGE SCALE GENOMIC DNA]</scope>
    <source>
        <strain evidence="1">Wonlab-2016</strain>
    </source>
</reference>
<dbReference type="AlphaFoldDB" id="A0ABD0LBS8"/>
<sequence length="79" mass="8666">MKHLTAKPAVAGVSCDLHDIPALGVAQLAFTNAWARDPQPRLSYIKVHCQGLVQHVQTCQSTSNSSKAGLLYEWPKKRP</sequence>